<keyword evidence="3" id="KW-1185">Reference proteome</keyword>
<name>A0ABX1TT13_9GAMM</name>
<feature type="compositionally biased region" description="Basic residues" evidence="1">
    <location>
        <begin position="76"/>
        <end position="87"/>
    </location>
</feature>
<proteinExistence type="predicted"/>
<reference evidence="2 3" key="1">
    <citation type="submission" date="2019-03" db="EMBL/GenBank/DDBJ databases">
        <title>Metabolic reconstructions from genomes of highly enriched 'Candidatus Accumulibacter' and 'Candidatus Competibacter' bioreactor populations.</title>
        <authorList>
            <person name="Annavajhala M.K."/>
            <person name="Welles L."/>
            <person name="Abbas B."/>
            <person name="Sorokin D."/>
            <person name="Park H."/>
            <person name="Van Loosdrecht M."/>
            <person name="Chandran K."/>
        </authorList>
    </citation>
    <scope>NUCLEOTIDE SEQUENCE [LARGE SCALE GENOMIC DNA]</scope>
    <source>
        <strain evidence="2 3">SBR_G</strain>
    </source>
</reference>
<evidence type="ECO:0000256" key="1">
    <source>
        <dbReference type="SAM" id="MobiDB-lite"/>
    </source>
</evidence>
<comment type="caution">
    <text evidence="2">The sequence shown here is derived from an EMBL/GenBank/DDBJ whole genome shotgun (WGS) entry which is preliminary data.</text>
</comment>
<evidence type="ECO:0000313" key="3">
    <source>
        <dbReference type="Proteomes" id="UP000760480"/>
    </source>
</evidence>
<accession>A0ABX1TT13</accession>
<dbReference type="RefSeq" id="WP_169250757.1">
    <property type="nucleotide sequence ID" value="NZ_SPMZ01000116.1"/>
</dbReference>
<dbReference type="Proteomes" id="UP000760480">
    <property type="component" value="Unassembled WGS sequence"/>
</dbReference>
<organism evidence="2 3">
    <name type="scientific">Candidatus Competibacter phosphatis</name>
    <dbReference type="NCBI Taxonomy" id="221280"/>
    <lineage>
        <taxon>Bacteria</taxon>
        <taxon>Pseudomonadati</taxon>
        <taxon>Pseudomonadota</taxon>
        <taxon>Gammaproteobacteria</taxon>
        <taxon>Candidatus Competibacteraceae</taxon>
        <taxon>Candidatus Competibacter</taxon>
    </lineage>
</organism>
<protein>
    <submittedName>
        <fullName evidence="2">Uncharacterized protein</fullName>
    </submittedName>
</protein>
<dbReference type="EMBL" id="SPMZ01000116">
    <property type="protein sequence ID" value="NMQ21500.1"/>
    <property type="molecule type" value="Genomic_DNA"/>
</dbReference>
<gene>
    <name evidence="2" type="ORF">E4P82_21175</name>
</gene>
<sequence>MFEIKPDKVQRLANCLAEMPDAESPLTKRKTVALLASSIQQARDKGYTLKQIAQQLQNNGFDIGYTALRNELSRHKKALSGPKKPRAAAKENPRTRVVTPLSGATPRDVAPAKASPRAADSAVPPIVFPPGAACVFTSDGCFIPAPDPEVL</sequence>
<evidence type="ECO:0000313" key="2">
    <source>
        <dbReference type="EMBL" id="NMQ21500.1"/>
    </source>
</evidence>
<feature type="region of interest" description="Disordered" evidence="1">
    <location>
        <begin position="76"/>
        <end position="122"/>
    </location>
</feature>